<evidence type="ECO:0000259" key="4">
    <source>
        <dbReference type="PROSITE" id="PS50893"/>
    </source>
</evidence>
<dbReference type="RefSeq" id="WP_019618742.1">
    <property type="nucleotide sequence ID" value="NZ_JBHUNE010000009.1"/>
</dbReference>
<dbReference type="PANTHER" id="PTHR43776">
    <property type="entry name" value="TRANSPORT ATP-BINDING PROTEIN"/>
    <property type="match status" value="1"/>
</dbReference>
<name>A0ABW5V0P7_9MICO</name>
<comment type="caution">
    <text evidence="5">The sequence shown here is derived from an EMBL/GenBank/DDBJ whole genome shotgun (WGS) entry which is preliminary data.</text>
</comment>
<dbReference type="SUPFAM" id="SSF52540">
    <property type="entry name" value="P-loop containing nucleoside triphosphate hydrolases"/>
    <property type="match status" value="2"/>
</dbReference>
<dbReference type="InterPro" id="IPR013563">
    <property type="entry name" value="Oligopep_ABC_C"/>
</dbReference>
<dbReference type="PROSITE" id="PS00211">
    <property type="entry name" value="ABC_TRANSPORTER_1"/>
    <property type="match status" value="1"/>
</dbReference>
<feature type="domain" description="ABC transporter" evidence="4">
    <location>
        <begin position="285"/>
        <end position="532"/>
    </location>
</feature>
<dbReference type="InterPro" id="IPR027417">
    <property type="entry name" value="P-loop_NTPase"/>
</dbReference>
<feature type="domain" description="ABC transporter" evidence="4">
    <location>
        <begin position="6"/>
        <end position="256"/>
    </location>
</feature>
<dbReference type="InterPro" id="IPR003593">
    <property type="entry name" value="AAA+_ATPase"/>
</dbReference>
<dbReference type="NCBIfam" id="NF007739">
    <property type="entry name" value="PRK10419.1"/>
    <property type="match status" value="2"/>
</dbReference>
<dbReference type="CDD" id="cd03257">
    <property type="entry name" value="ABC_NikE_OppD_transporters"/>
    <property type="match status" value="2"/>
</dbReference>
<protein>
    <submittedName>
        <fullName evidence="5">Dipeptide ABC transporter ATP-binding protein</fullName>
    </submittedName>
</protein>
<dbReference type="GO" id="GO:0005524">
    <property type="term" value="F:ATP binding"/>
    <property type="evidence" value="ECO:0007669"/>
    <property type="project" value="UniProtKB-KW"/>
</dbReference>
<dbReference type="Gene3D" id="3.40.50.300">
    <property type="entry name" value="P-loop containing nucleotide triphosphate hydrolases"/>
    <property type="match status" value="2"/>
</dbReference>
<accession>A0ABW5V0P7</accession>
<dbReference type="InterPro" id="IPR017871">
    <property type="entry name" value="ABC_transporter-like_CS"/>
</dbReference>
<keyword evidence="2" id="KW-0547">Nucleotide-binding</keyword>
<reference evidence="6" key="1">
    <citation type="journal article" date="2019" name="Int. J. Syst. Evol. Microbiol.">
        <title>The Global Catalogue of Microorganisms (GCM) 10K type strain sequencing project: providing services to taxonomists for standard genome sequencing and annotation.</title>
        <authorList>
            <consortium name="The Broad Institute Genomics Platform"/>
            <consortium name="The Broad Institute Genome Sequencing Center for Infectious Disease"/>
            <person name="Wu L."/>
            <person name="Ma J."/>
        </authorList>
    </citation>
    <scope>NUCLEOTIDE SEQUENCE [LARGE SCALE GENOMIC DNA]</scope>
    <source>
        <strain evidence="6">TISTR 1514</strain>
    </source>
</reference>
<dbReference type="InterPro" id="IPR050319">
    <property type="entry name" value="ABC_transp_ATP-bind"/>
</dbReference>
<dbReference type="Pfam" id="PF00005">
    <property type="entry name" value="ABC_tran"/>
    <property type="match status" value="2"/>
</dbReference>
<keyword evidence="6" id="KW-1185">Reference proteome</keyword>
<sequence length="538" mass="58337">MAEPLLEVDDLRVAFQVGDTLVDAVQGVSLDLAPGEILSIVGESGSGKSTVVNAVQGLLSPNAKIQGGSVRFDGRDMLRLSEAEWRQVRGKDIGFIPQDPAGSLNPVRKVGTQVAEPLRIHGLADRKTAANKAVELLTMSGLTHPEERANQYPFQFSGGMKQRSLIAGALSTNPKLIIADEPTSALDVTVQKQILDYIDQLVRELGVAVLMITHDLGLAAERSDKVVVMRKGEVVDAGPAREVMSSPSAAYTRTLIDAVPKMDAFDTRATRIREAEAEAEPRPLVETRDLVKIFDLPRGGAARTLTAVDHVNVKIRRGETLAVVGESGSGKSTLARIILRLEEPTSGQILFDGQDITKLGGKQLRRLRQRMQMVYQSPFDSLNPRMTIAQLIAEPLKSFKVGDAASQKKRARSLLDQVSLPSSLIDRFPDELSGGQRQRVAIARALALDPEFVVLDEAVSALDVSVQAQILTLLDELQHELELSYLFITHDLGVVAESADTVAVIQHGKVLEYGPTAEIFRHPKSAYTEKLLAAVPAL</sequence>
<dbReference type="InterPro" id="IPR003439">
    <property type="entry name" value="ABC_transporter-like_ATP-bd"/>
</dbReference>
<dbReference type="NCBIfam" id="NF008453">
    <property type="entry name" value="PRK11308.1"/>
    <property type="match status" value="2"/>
</dbReference>
<evidence type="ECO:0000313" key="5">
    <source>
        <dbReference type="EMBL" id="MFD2759228.1"/>
    </source>
</evidence>
<dbReference type="PROSITE" id="PS50893">
    <property type="entry name" value="ABC_TRANSPORTER_2"/>
    <property type="match status" value="2"/>
</dbReference>
<evidence type="ECO:0000313" key="6">
    <source>
        <dbReference type="Proteomes" id="UP001597492"/>
    </source>
</evidence>
<keyword evidence="1" id="KW-0813">Transport</keyword>
<evidence type="ECO:0000256" key="2">
    <source>
        <dbReference type="ARBA" id="ARBA00022741"/>
    </source>
</evidence>
<dbReference type="Pfam" id="PF08352">
    <property type="entry name" value="oligo_HPY"/>
    <property type="match status" value="2"/>
</dbReference>
<organism evidence="5 6">
    <name type="scientific">Gulosibacter faecalis</name>
    <dbReference type="NCBI Taxonomy" id="272240"/>
    <lineage>
        <taxon>Bacteria</taxon>
        <taxon>Bacillati</taxon>
        <taxon>Actinomycetota</taxon>
        <taxon>Actinomycetes</taxon>
        <taxon>Micrococcales</taxon>
        <taxon>Microbacteriaceae</taxon>
        <taxon>Gulosibacter</taxon>
    </lineage>
</organism>
<evidence type="ECO:0000256" key="1">
    <source>
        <dbReference type="ARBA" id="ARBA00022448"/>
    </source>
</evidence>
<dbReference type="Proteomes" id="UP001597492">
    <property type="component" value="Unassembled WGS sequence"/>
</dbReference>
<keyword evidence="3 5" id="KW-0067">ATP-binding</keyword>
<dbReference type="SMART" id="SM00382">
    <property type="entry name" value="AAA"/>
    <property type="match status" value="2"/>
</dbReference>
<proteinExistence type="predicted"/>
<dbReference type="EMBL" id="JBHUNE010000009">
    <property type="protein sequence ID" value="MFD2759228.1"/>
    <property type="molecule type" value="Genomic_DNA"/>
</dbReference>
<gene>
    <name evidence="5" type="ORF">ACFSW7_12660</name>
</gene>
<evidence type="ECO:0000256" key="3">
    <source>
        <dbReference type="ARBA" id="ARBA00022840"/>
    </source>
</evidence>